<dbReference type="GO" id="GO:0046872">
    <property type="term" value="F:metal ion binding"/>
    <property type="evidence" value="ECO:0007669"/>
    <property type="project" value="UniProtKB-KW"/>
</dbReference>
<dbReference type="InterPro" id="IPR011257">
    <property type="entry name" value="DNA_glycosylase"/>
</dbReference>
<dbReference type="PANTHER" id="PTHR30037:SF4">
    <property type="entry name" value="DNA-3-METHYLADENINE GLYCOSYLASE I"/>
    <property type="match status" value="1"/>
</dbReference>
<evidence type="ECO:0000256" key="1">
    <source>
        <dbReference type="PIRSR" id="PIRSR605019-1"/>
    </source>
</evidence>
<evidence type="ECO:0000313" key="2">
    <source>
        <dbReference type="EMBL" id="PSR26783.1"/>
    </source>
</evidence>
<proteinExistence type="predicted"/>
<feature type="binding site" evidence="1">
    <location>
        <position position="179"/>
    </location>
    <ligand>
        <name>Zn(2+)</name>
        <dbReference type="ChEBI" id="CHEBI:29105"/>
    </ligand>
</feature>
<dbReference type="GO" id="GO:0008725">
    <property type="term" value="F:DNA-3-methyladenine glycosylase activity"/>
    <property type="evidence" value="ECO:0007669"/>
    <property type="project" value="InterPro"/>
</dbReference>
<protein>
    <submittedName>
        <fullName evidence="2">DNA-3-methyladenine glycosylase I</fullName>
    </submittedName>
</protein>
<dbReference type="AlphaFoldDB" id="A0A2T2WX27"/>
<dbReference type="PANTHER" id="PTHR30037">
    <property type="entry name" value="DNA-3-METHYLADENINE GLYCOSYLASE 1"/>
    <property type="match status" value="1"/>
</dbReference>
<comment type="caution">
    <text evidence="2">The sequence shown here is derived from an EMBL/GenBank/DDBJ whole genome shotgun (WGS) entry which is preliminary data.</text>
</comment>
<dbReference type="InterPro" id="IPR005019">
    <property type="entry name" value="Adenine_glyco"/>
</dbReference>
<feature type="binding site" evidence="1">
    <location>
        <position position="4"/>
    </location>
    <ligand>
        <name>Zn(2+)</name>
        <dbReference type="ChEBI" id="CHEBI:29105"/>
    </ligand>
</feature>
<dbReference type="InterPro" id="IPR052891">
    <property type="entry name" value="DNA-3mA_glycosylase"/>
</dbReference>
<dbReference type="Pfam" id="PF03352">
    <property type="entry name" value="Adenine_glyco"/>
    <property type="match status" value="1"/>
</dbReference>
<accession>A0A2T2WX27</accession>
<name>A0A2T2WX27_SULTH</name>
<dbReference type="Proteomes" id="UP000242705">
    <property type="component" value="Unassembled WGS sequence"/>
</dbReference>
<feature type="binding site" evidence="1">
    <location>
        <position position="17"/>
    </location>
    <ligand>
        <name>Zn(2+)</name>
        <dbReference type="ChEBI" id="CHEBI:29105"/>
    </ligand>
</feature>
<keyword evidence="1" id="KW-0862">Zinc</keyword>
<dbReference type="EMBL" id="PXYX01000019">
    <property type="protein sequence ID" value="PSR26783.1"/>
    <property type="molecule type" value="Genomic_DNA"/>
</dbReference>
<feature type="binding site" evidence="1">
    <location>
        <position position="175"/>
    </location>
    <ligand>
        <name>Zn(2+)</name>
        <dbReference type="ChEBI" id="CHEBI:29105"/>
    </ligand>
</feature>
<dbReference type="GO" id="GO:0006284">
    <property type="term" value="P:base-excision repair"/>
    <property type="evidence" value="ECO:0007669"/>
    <property type="project" value="InterPro"/>
</dbReference>
<reference evidence="2 3" key="1">
    <citation type="journal article" date="2014" name="BMC Genomics">
        <title>Comparison of environmental and isolate Sulfobacillus genomes reveals diverse carbon, sulfur, nitrogen, and hydrogen metabolisms.</title>
        <authorList>
            <person name="Justice N.B."/>
            <person name="Norman A."/>
            <person name="Brown C.T."/>
            <person name="Singh A."/>
            <person name="Thomas B.C."/>
            <person name="Banfield J.F."/>
        </authorList>
    </citation>
    <scope>NUCLEOTIDE SEQUENCE [LARGE SCALE GENOMIC DNA]</scope>
    <source>
        <strain evidence="2">AMDSBA5</strain>
    </source>
</reference>
<organism evidence="2 3">
    <name type="scientific">Sulfobacillus thermosulfidooxidans</name>
    <dbReference type="NCBI Taxonomy" id="28034"/>
    <lineage>
        <taxon>Bacteria</taxon>
        <taxon>Bacillati</taxon>
        <taxon>Bacillota</taxon>
        <taxon>Clostridia</taxon>
        <taxon>Eubacteriales</taxon>
        <taxon>Clostridiales Family XVII. Incertae Sedis</taxon>
        <taxon>Sulfobacillus</taxon>
    </lineage>
</organism>
<evidence type="ECO:0000313" key="3">
    <source>
        <dbReference type="Proteomes" id="UP000242705"/>
    </source>
</evidence>
<dbReference type="SUPFAM" id="SSF48150">
    <property type="entry name" value="DNA-glycosylase"/>
    <property type="match status" value="1"/>
</dbReference>
<gene>
    <name evidence="2" type="ORF">C7B47_10035</name>
</gene>
<sequence>MADCGWTSNDSLYQAYHDDEWGVPVTNDNQLFEMLVLESMQAGLSWLIVLKKRKEFRRAFCDFIPERVAQFNNNDMERLLSNPLLIRNRLKMQAAITNAKAFVRVQAEWGSFAKYLWSFVHYSPEIHQYVSWDQIPAYSSLSEILSRDLKRRGFQFVGPTVCYSYCQAVGVVMDHIVSCDRYSVLSQPKTLHL</sequence>
<dbReference type="Gene3D" id="1.10.340.30">
    <property type="entry name" value="Hypothetical protein, domain 2"/>
    <property type="match status" value="1"/>
</dbReference>
<keyword evidence="1" id="KW-0479">Metal-binding</keyword>